<dbReference type="Pfam" id="PF05042">
    <property type="entry name" value="Caleosin"/>
    <property type="match status" value="1"/>
</dbReference>
<dbReference type="EMBL" id="WVTB01000097">
    <property type="protein sequence ID" value="KAF3798347.1"/>
    <property type="molecule type" value="Genomic_DNA"/>
</dbReference>
<comment type="caution">
    <text evidence="2">The sequence shown here is derived from an EMBL/GenBank/DDBJ whole genome shotgun (WGS) entry which is preliminary data.</text>
</comment>
<protein>
    <submittedName>
        <fullName evidence="2">Peroxygenase</fullName>
    </submittedName>
</protein>
<gene>
    <name evidence="2" type="ORF">GCG54_00009623</name>
</gene>
<dbReference type="GO" id="GO:0005509">
    <property type="term" value="F:calcium ion binding"/>
    <property type="evidence" value="ECO:0007669"/>
    <property type="project" value="TreeGrafter"/>
</dbReference>
<name>A0A8H4FDG0_COLGL</name>
<accession>A0A8H4FDG0</accession>
<dbReference type="Proteomes" id="UP000613401">
    <property type="component" value="Unassembled WGS sequence"/>
</dbReference>
<keyword evidence="3" id="KW-1185">Reference proteome</keyword>
<reference evidence="2" key="1">
    <citation type="journal article" date="2020" name="Phytopathology">
        <title>Genome sequence and comparative analysis of Colletotrichum gloeosporioides isolated from Liriodendron leaves.</title>
        <authorList>
            <person name="Fu F.F."/>
            <person name="Hao Z."/>
            <person name="Wang P."/>
            <person name="Lu Y."/>
            <person name="Xue L.J."/>
            <person name="Wei G."/>
            <person name="Tian Y."/>
            <person name="Baishi H."/>
            <person name="Xu H."/>
            <person name="Shi J."/>
            <person name="Cheng T."/>
            <person name="Wang G."/>
            <person name="Yi Y."/>
            <person name="Chen J."/>
        </authorList>
    </citation>
    <scope>NUCLEOTIDE SEQUENCE</scope>
    <source>
        <strain evidence="2">Lc1</strain>
    </source>
</reference>
<evidence type="ECO:0000313" key="2">
    <source>
        <dbReference type="EMBL" id="KAF3798347.1"/>
    </source>
</evidence>
<dbReference type="PANTHER" id="PTHR31495:SF0">
    <property type="entry name" value="BINDING PROTEIN CALEOSIN, PUTATIVE (AFU_ORTHOLOGUE AFUA_5G13750)-RELATED"/>
    <property type="match status" value="1"/>
</dbReference>
<evidence type="ECO:0000256" key="1">
    <source>
        <dbReference type="ARBA" id="ARBA00006765"/>
    </source>
</evidence>
<dbReference type="InterPro" id="IPR007736">
    <property type="entry name" value="Caleosin-related"/>
</dbReference>
<dbReference type="RefSeq" id="XP_045257507.1">
    <property type="nucleotide sequence ID" value="XM_045409563.1"/>
</dbReference>
<dbReference type="GO" id="GO:0004497">
    <property type="term" value="F:monooxygenase activity"/>
    <property type="evidence" value="ECO:0007669"/>
    <property type="project" value="TreeGrafter"/>
</dbReference>
<comment type="similarity">
    <text evidence="1">Belongs to the caleosin family.</text>
</comment>
<dbReference type="GeneID" id="69016756"/>
<dbReference type="AlphaFoldDB" id="A0A8H4FDG0"/>
<dbReference type="PANTHER" id="PTHR31495">
    <property type="entry name" value="PEROXYGENASE 3-RELATED"/>
    <property type="match status" value="1"/>
</dbReference>
<evidence type="ECO:0000313" key="3">
    <source>
        <dbReference type="Proteomes" id="UP000613401"/>
    </source>
</evidence>
<proteinExistence type="inferred from homology"/>
<sequence length="278" mass="31703">MATEGQTYTNMKKASNMLGEPVISSISEVPITTQRKPFLQPEDDQRLSHTGRSFSLGSVSRKVELTIAKGTARANMAATHDRPNGTTEYDWNKIHRHQTVLQQHCEFFDRDQDGVIWPLDTFIGFYKLGFGLILSTISVFIIHGNFSYPTVRGYLPDPFFRIFIDNIHKDKHGSDSGAYDTEGRFSSQKFEDIFAKYAEGRDYMTIGDIFAMLKGNRVIADPVGWGGAFFEWIATYIMLWPADGRIWKEDIRGIYDGSLFYTIAARRSQKKDVQSKHN</sequence>
<reference evidence="2" key="2">
    <citation type="submission" date="2020-03" db="EMBL/GenBank/DDBJ databases">
        <authorList>
            <person name="Fu F.-F."/>
            <person name="Chen J."/>
        </authorList>
    </citation>
    <scope>NUCLEOTIDE SEQUENCE</scope>
    <source>
        <strain evidence="2">Lc1</strain>
    </source>
</reference>
<organism evidence="2 3">
    <name type="scientific">Colletotrichum gloeosporioides</name>
    <name type="common">Anthracnose fungus</name>
    <name type="synonym">Glomerella cingulata</name>
    <dbReference type="NCBI Taxonomy" id="474922"/>
    <lineage>
        <taxon>Eukaryota</taxon>
        <taxon>Fungi</taxon>
        <taxon>Dikarya</taxon>
        <taxon>Ascomycota</taxon>
        <taxon>Pezizomycotina</taxon>
        <taxon>Sordariomycetes</taxon>
        <taxon>Hypocreomycetidae</taxon>
        <taxon>Glomerellales</taxon>
        <taxon>Glomerellaceae</taxon>
        <taxon>Colletotrichum</taxon>
        <taxon>Colletotrichum gloeosporioides species complex</taxon>
    </lineage>
</organism>